<organism evidence="8 9">
    <name type="scientific">Thyridium curvatum</name>
    <dbReference type="NCBI Taxonomy" id="1093900"/>
    <lineage>
        <taxon>Eukaryota</taxon>
        <taxon>Fungi</taxon>
        <taxon>Dikarya</taxon>
        <taxon>Ascomycota</taxon>
        <taxon>Pezizomycotina</taxon>
        <taxon>Sordariomycetes</taxon>
        <taxon>Sordariomycetidae</taxon>
        <taxon>Thyridiales</taxon>
        <taxon>Thyridiaceae</taxon>
        <taxon>Thyridium</taxon>
    </lineage>
</organism>
<keyword evidence="5" id="KW-1133">Transmembrane helix</keyword>
<dbReference type="InterPro" id="IPR002654">
    <property type="entry name" value="Glyco_trans_25"/>
</dbReference>
<feature type="compositionally biased region" description="Polar residues" evidence="4">
    <location>
        <begin position="550"/>
        <end position="563"/>
    </location>
</feature>
<dbReference type="EMBL" id="SKBQ01000018">
    <property type="protein sequence ID" value="TPX16396.1"/>
    <property type="molecule type" value="Genomic_DNA"/>
</dbReference>
<evidence type="ECO:0000313" key="8">
    <source>
        <dbReference type="EMBL" id="TPX16396.1"/>
    </source>
</evidence>
<evidence type="ECO:0000256" key="1">
    <source>
        <dbReference type="ARBA" id="ARBA00006721"/>
    </source>
</evidence>
<dbReference type="InParanoid" id="A0A507BAZ1"/>
<evidence type="ECO:0000313" key="9">
    <source>
        <dbReference type="Proteomes" id="UP000319257"/>
    </source>
</evidence>
<dbReference type="Proteomes" id="UP000319257">
    <property type="component" value="Unassembled WGS sequence"/>
</dbReference>
<evidence type="ECO:0000256" key="4">
    <source>
        <dbReference type="SAM" id="MobiDB-lite"/>
    </source>
</evidence>
<evidence type="ECO:0000256" key="5">
    <source>
        <dbReference type="SAM" id="Phobius"/>
    </source>
</evidence>
<dbReference type="OrthoDB" id="47375at2759"/>
<keyword evidence="5" id="KW-0812">Transmembrane</keyword>
<keyword evidence="9" id="KW-1185">Reference proteome</keyword>
<dbReference type="CDD" id="cd06532">
    <property type="entry name" value="Glyco_transf_25"/>
    <property type="match status" value="1"/>
</dbReference>
<evidence type="ECO:0000259" key="7">
    <source>
        <dbReference type="Pfam" id="PF01755"/>
    </source>
</evidence>
<dbReference type="AlphaFoldDB" id="A0A507BAZ1"/>
<feature type="signal peptide" evidence="6">
    <location>
        <begin position="1"/>
        <end position="23"/>
    </location>
</feature>
<gene>
    <name evidence="8" type="ORF">E0L32_004045</name>
</gene>
<feature type="region of interest" description="Disordered" evidence="4">
    <location>
        <begin position="446"/>
        <end position="474"/>
    </location>
</feature>
<dbReference type="PANTHER" id="PTHR10730:SF53">
    <property type="entry name" value="GLYCOSYLTRANSFERASE 25 FAMILY MEMBER"/>
    <property type="match status" value="1"/>
</dbReference>
<dbReference type="GO" id="GO:0016740">
    <property type="term" value="F:transferase activity"/>
    <property type="evidence" value="ECO:0007669"/>
    <property type="project" value="UniProtKB-KW"/>
</dbReference>
<sequence>MASSVMLFFKAQVLSGVVPGVTSFLPPSSSPGWAEDINNATLGFQKVFVVGLPSRTDRRDGMLLQASLSDVDIEFVDGILGKDINEKAIPQTKKKDENQRMGLPVIGSWRAHMNAIHEVVRRNLSSALILEDDVDWDVRIREQLRDFAFSTNALTQPLRATPSSYSDPTFPTAPSDDSPAVSVADISFHHLPAILPPRFSPYGDNWDVLWIGHCGMHFPAAGRPGAVPRGRVIHSDDVTVPERRYLWTLNDPFTLKDQYPEHTRAAHHVQEGVCTLGYAVTQKAARQILHEIALRDVSDAFDITMRFFCEGVRGHRRHTCLTVQPALFHHHRPAGPAKALSDIGDHGDEFRETASTDMVRWSVRMNADVLLEGRRDFWDVIDLIQGANANGMVQLGRQFLSAAYLMASYDTGKFQMRMANPTNDQNLVAVTEKGFEVTDNFCAADKTPTDSGTGGNAGNQTDPKTGTPVARSKSGTPGVISGVVIAVLAIVSLIGIATWFFLKRRKAAVAGRKAAVAGSQDPSRTSPHYDALPSQTKDVHMQVYPKPELQGSSPDPSSHQISPQAPGPHSNYRYELA</sequence>
<feature type="chain" id="PRO_5021318248" description="Glycosyl transferase family 25 domain-containing protein" evidence="6">
    <location>
        <begin position="24"/>
        <end position="577"/>
    </location>
</feature>
<dbReference type="PANTHER" id="PTHR10730">
    <property type="entry name" value="PROCOLLAGEN-LYSINE,2-OXOGLUTARATE 5-DIOXYGENASE/GLYCOSYLTRANSFERASE 25 FAMILY MEMBER"/>
    <property type="match status" value="1"/>
</dbReference>
<dbReference type="InterPro" id="IPR050757">
    <property type="entry name" value="Collagen_mod_GT25"/>
</dbReference>
<protein>
    <recommendedName>
        <fullName evidence="7">Glycosyl transferase family 25 domain-containing protein</fullName>
    </recommendedName>
</protein>
<evidence type="ECO:0000256" key="3">
    <source>
        <dbReference type="ARBA" id="ARBA00022679"/>
    </source>
</evidence>
<comment type="similarity">
    <text evidence="1">Belongs to the glycosyltransferase 25 family.</text>
</comment>
<feature type="region of interest" description="Disordered" evidence="4">
    <location>
        <begin position="515"/>
        <end position="577"/>
    </location>
</feature>
<keyword evidence="2" id="KW-0328">Glycosyltransferase</keyword>
<dbReference type="Pfam" id="PF01755">
    <property type="entry name" value="Glyco_transf_25"/>
    <property type="match status" value="1"/>
</dbReference>
<dbReference type="GeneID" id="41971492"/>
<feature type="domain" description="Glycosyl transferase family 25" evidence="7">
    <location>
        <begin position="45"/>
        <end position="147"/>
    </location>
</feature>
<keyword evidence="3" id="KW-0808">Transferase</keyword>
<reference evidence="8 9" key="1">
    <citation type="submission" date="2019-06" db="EMBL/GenBank/DDBJ databases">
        <title>Draft genome sequence of the filamentous fungus Phialemoniopsis curvata isolated from diesel fuel.</title>
        <authorList>
            <person name="Varaljay V.A."/>
            <person name="Lyon W.J."/>
            <person name="Crouch A.L."/>
            <person name="Drake C.E."/>
            <person name="Hollomon J.M."/>
            <person name="Nadeau L.J."/>
            <person name="Nunn H.S."/>
            <person name="Stevenson B.S."/>
            <person name="Bojanowski C.L."/>
            <person name="Crookes-Goodson W.J."/>
        </authorList>
    </citation>
    <scope>NUCLEOTIDE SEQUENCE [LARGE SCALE GENOMIC DNA]</scope>
    <source>
        <strain evidence="8 9">D216</strain>
    </source>
</reference>
<proteinExistence type="inferred from homology"/>
<accession>A0A507BAZ1</accession>
<keyword evidence="5" id="KW-0472">Membrane</keyword>
<keyword evidence="6" id="KW-0732">Signal</keyword>
<comment type="caution">
    <text evidence="8">The sequence shown here is derived from an EMBL/GenBank/DDBJ whole genome shotgun (WGS) entry which is preliminary data.</text>
</comment>
<evidence type="ECO:0000256" key="2">
    <source>
        <dbReference type="ARBA" id="ARBA00022676"/>
    </source>
</evidence>
<feature type="transmembrane region" description="Helical" evidence="5">
    <location>
        <begin position="479"/>
        <end position="502"/>
    </location>
</feature>
<dbReference type="RefSeq" id="XP_030998107.1">
    <property type="nucleotide sequence ID" value="XM_031138412.1"/>
</dbReference>
<evidence type="ECO:0000256" key="6">
    <source>
        <dbReference type="SAM" id="SignalP"/>
    </source>
</evidence>
<name>A0A507BAZ1_9PEZI</name>